<dbReference type="PROSITE" id="PS51257">
    <property type="entry name" value="PROKAR_LIPOPROTEIN"/>
    <property type="match status" value="1"/>
</dbReference>
<gene>
    <name evidence="1" type="ORF">SCARR_03636</name>
</gene>
<reference evidence="1 2" key="1">
    <citation type="submission" date="2019-04" db="EMBL/GenBank/DDBJ databases">
        <authorList>
            <person name="Van Vliet M D."/>
        </authorList>
    </citation>
    <scope>NUCLEOTIDE SEQUENCE [LARGE SCALE GENOMIC DNA]</scope>
    <source>
        <strain evidence="1 2">F21</strain>
    </source>
</reference>
<dbReference type="RefSeq" id="WP_136063010.1">
    <property type="nucleotide sequence ID" value="NZ_CAAHFH010000002.1"/>
</dbReference>
<dbReference type="AlphaFoldDB" id="A0A6C2UMQ2"/>
<dbReference type="EMBL" id="CAAHFH010000002">
    <property type="protein sequence ID" value="VGO21562.1"/>
    <property type="molecule type" value="Genomic_DNA"/>
</dbReference>
<name>A0A6C2UMQ2_9BACT</name>
<accession>A0A6C2UMQ2</accession>
<keyword evidence="2" id="KW-1185">Reference proteome</keyword>
<sequence length="167" mass="18995">MKNINILMIPVMVFGLLGCTSTDTSQSCTTPEQTDLIGMTKSDLSKELGEPRQIVHSTHEYPDQGLSVTVLDEKVIQYIIKQGSNRQTPLGVKVGTPMAEVTKLYGNYTAEEEVEKWFTGDAPHVLYHHDEYDKYKINYPDKNLIFMFDEKKCVESIWFGFPPPKSK</sequence>
<evidence type="ECO:0000313" key="1">
    <source>
        <dbReference type="EMBL" id="VGO21562.1"/>
    </source>
</evidence>
<protein>
    <submittedName>
        <fullName evidence="1">Uncharacterized protein</fullName>
    </submittedName>
</protein>
<proteinExistence type="predicted"/>
<dbReference type="Proteomes" id="UP000346198">
    <property type="component" value="Unassembled WGS sequence"/>
</dbReference>
<organism evidence="1 2">
    <name type="scientific">Pontiella sulfatireligans</name>
    <dbReference type="NCBI Taxonomy" id="2750658"/>
    <lineage>
        <taxon>Bacteria</taxon>
        <taxon>Pseudomonadati</taxon>
        <taxon>Kiritimatiellota</taxon>
        <taxon>Kiritimatiellia</taxon>
        <taxon>Kiritimatiellales</taxon>
        <taxon>Pontiellaceae</taxon>
        <taxon>Pontiella</taxon>
    </lineage>
</organism>
<evidence type="ECO:0000313" key="2">
    <source>
        <dbReference type="Proteomes" id="UP000346198"/>
    </source>
</evidence>